<dbReference type="GO" id="GO:0005335">
    <property type="term" value="F:serotonin:sodium:chloride symporter activity"/>
    <property type="evidence" value="ECO:0007669"/>
    <property type="project" value="TreeGrafter"/>
</dbReference>
<evidence type="ECO:0000256" key="4">
    <source>
        <dbReference type="ARBA" id="ARBA00022989"/>
    </source>
</evidence>
<keyword evidence="2" id="KW-0813">Transport</keyword>
<keyword evidence="3" id="KW-0812">Transmembrane</keyword>
<comment type="subcellular location">
    <subcellularLocation>
        <location evidence="1">Membrane</location>
        <topology evidence="1">Multi-pass membrane protein</topology>
    </subcellularLocation>
</comment>
<protein>
    <submittedName>
        <fullName evidence="7">Synaptic vesicular amine transporter</fullName>
    </submittedName>
</protein>
<evidence type="ECO:0000313" key="7">
    <source>
        <dbReference type="EMBL" id="EKC29887.1"/>
    </source>
</evidence>
<name>K1Q093_MAGGI</name>
<dbReference type="HOGENOM" id="CLU_288404_0_0_1"/>
<evidence type="ECO:0000256" key="5">
    <source>
        <dbReference type="ARBA" id="ARBA00023136"/>
    </source>
</evidence>
<proteinExistence type="predicted"/>
<dbReference type="InterPro" id="IPR011701">
    <property type="entry name" value="MFS"/>
</dbReference>
<accession>K1Q093</accession>
<dbReference type="CDD" id="cd17384">
    <property type="entry name" value="MFS_SLC18A1_2_VAT1_2"/>
    <property type="match status" value="1"/>
</dbReference>
<dbReference type="GO" id="GO:0043195">
    <property type="term" value="C:terminal bouton"/>
    <property type="evidence" value="ECO:0007669"/>
    <property type="project" value="TreeGrafter"/>
</dbReference>
<keyword evidence="5" id="KW-0472">Membrane</keyword>
<dbReference type="AlphaFoldDB" id="K1Q093"/>
<dbReference type="GO" id="GO:0015842">
    <property type="term" value="P:aminergic neurotransmitter loading into synaptic vesicle"/>
    <property type="evidence" value="ECO:0007669"/>
    <property type="project" value="TreeGrafter"/>
</dbReference>
<evidence type="ECO:0000256" key="3">
    <source>
        <dbReference type="ARBA" id="ARBA00022692"/>
    </source>
</evidence>
<sequence>MNLSSKIITTSSHPQNRGACDCRKSVSEDDKTSQCLQVVYHPGIRHVVFMVYPTQVDIIDVEVCIVVSTIRLDSKSSFFVRDRGWILEEVLPGLSIKGQKNLLIDGNRFLLTGMIKGFPSYISTIKSNLQKPLTTINGMESKPKEALLALGMAKQYAVISFKAQGLEVWCLQTKSLLREMHDKFHHPRALVNGMSSVTHIAMKDDIMILGDVTGALYLMNTSKKTMKSAPKPYSGMRTILFHPTSTDHRFAVMYDQGMDVWMLPQNQDQLKLLRSFKHNKSTPKIQSMEWADLNHVSMVMDDGNTEFCPHTLPAQASTLLKYLLQNASSPDMVYRLSSDKEYLRPCIDDQLQLIDRVFGDEFDVNFWTAALYFLSRARDQRDNFRQQLHRVEQHNKKRTSTEHRQKCIEHFTMMGREEEATKILLETDFQSGHYQGVEILCLLGKVLDACKYLQTYDHWQQAAWLAKLMLNDKECEEIYLKWIEHLISGKQMLQAIFIMMSLGKFDDVLKTLLYIGYLETGVSFLKACQEHGFQLPKDESEAILEKYGSHIERLGLEFEYNDPVGQMRFLDVKRQQSGCESMTVKEVVSLSKVSGCINRCRQSRNLVLVIVFIALFLDNMLLSVVVPIIPNFLRKLENPFEYVNQTFNRTTLSTACVSRDEPEQSEFQRLVRSYNKRLSYTESDCNNVTVNITVPDYDEIQIETRRHAELANENVKVGLMFASKAMIQLIANPFVGHLTNRIGYTIPMFTGFVVMFFSTVIFAFGENYWVLFVARAVQGIGSSCSSVAGMGMLAMTYPDDKERGNAMGLALGGLAMGVLVGPPFGGVMYEFAGKEAPFLILSSLALLDGGSITFANMGIAMMEPSLPIWMYETMNSPEWQQGAAFLPASISYLIGTNTFGPLAHKIGRWLSSLIGMVVIGVCLFAIPFSRNIYHLIAPNFGLGFAIGMVDSSMMPHMGYLVDLRHVSVYGSVYAIADVAFCMGFAFGPAISGTLVKEIGFNWMLWIIAIINLLYAPLLYFIRSPPGREEKMSLIMNDQCPVQYVTYNQTGKSLPTSDDEDPYGNDY</sequence>
<gene>
    <name evidence="7" type="ORF">CGI_10023462</name>
</gene>
<dbReference type="PANTHER" id="PTHR23506">
    <property type="entry name" value="GH10249P"/>
    <property type="match status" value="1"/>
</dbReference>
<evidence type="ECO:0000256" key="2">
    <source>
        <dbReference type="ARBA" id="ARBA00022448"/>
    </source>
</evidence>
<dbReference type="InterPro" id="IPR036259">
    <property type="entry name" value="MFS_trans_sf"/>
</dbReference>
<dbReference type="Gene3D" id="1.20.1250.20">
    <property type="entry name" value="MFS general substrate transporter like domains"/>
    <property type="match status" value="2"/>
</dbReference>
<evidence type="ECO:0000259" key="6">
    <source>
        <dbReference type="PROSITE" id="PS50850"/>
    </source>
</evidence>
<dbReference type="InterPro" id="IPR057854">
    <property type="entry name" value="TPR_WDR11"/>
</dbReference>
<dbReference type="Pfam" id="PF07690">
    <property type="entry name" value="MFS_1"/>
    <property type="match status" value="2"/>
</dbReference>
<dbReference type="InterPro" id="IPR050930">
    <property type="entry name" value="MFS_Vesicular_Transporter"/>
</dbReference>
<dbReference type="InterPro" id="IPR020846">
    <property type="entry name" value="MFS_dom"/>
</dbReference>
<feature type="domain" description="Major facilitator superfamily (MFS) profile" evidence="6">
    <location>
        <begin position="607"/>
        <end position="1066"/>
    </location>
</feature>
<dbReference type="PANTHER" id="PTHR23506:SF23">
    <property type="entry name" value="GH10249P"/>
    <property type="match status" value="1"/>
</dbReference>
<reference evidence="7" key="1">
    <citation type="journal article" date="2012" name="Nature">
        <title>The oyster genome reveals stress adaptation and complexity of shell formation.</title>
        <authorList>
            <person name="Zhang G."/>
            <person name="Fang X."/>
            <person name="Guo X."/>
            <person name="Li L."/>
            <person name="Luo R."/>
            <person name="Xu F."/>
            <person name="Yang P."/>
            <person name="Zhang L."/>
            <person name="Wang X."/>
            <person name="Qi H."/>
            <person name="Xiong Z."/>
            <person name="Que H."/>
            <person name="Xie Y."/>
            <person name="Holland P.W."/>
            <person name="Paps J."/>
            <person name="Zhu Y."/>
            <person name="Wu F."/>
            <person name="Chen Y."/>
            <person name="Wang J."/>
            <person name="Peng C."/>
            <person name="Meng J."/>
            <person name="Yang L."/>
            <person name="Liu J."/>
            <person name="Wen B."/>
            <person name="Zhang N."/>
            <person name="Huang Z."/>
            <person name="Zhu Q."/>
            <person name="Feng Y."/>
            <person name="Mount A."/>
            <person name="Hedgecock D."/>
            <person name="Xu Z."/>
            <person name="Liu Y."/>
            <person name="Domazet-Loso T."/>
            <person name="Du Y."/>
            <person name="Sun X."/>
            <person name="Zhang S."/>
            <person name="Liu B."/>
            <person name="Cheng P."/>
            <person name="Jiang X."/>
            <person name="Li J."/>
            <person name="Fan D."/>
            <person name="Wang W."/>
            <person name="Fu W."/>
            <person name="Wang T."/>
            <person name="Wang B."/>
            <person name="Zhang J."/>
            <person name="Peng Z."/>
            <person name="Li Y."/>
            <person name="Li N."/>
            <person name="Wang J."/>
            <person name="Chen M."/>
            <person name="He Y."/>
            <person name="Tan F."/>
            <person name="Song X."/>
            <person name="Zheng Q."/>
            <person name="Huang R."/>
            <person name="Yang H."/>
            <person name="Du X."/>
            <person name="Chen L."/>
            <person name="Yang M."/>
            <person name="Gaffney P.M."/>
            <person name="Wang S."/>
            <person name="Luo L."/>
            <person name="She Z."/>
            <person name="Ming Y."/>
            <person name="Huang W."/>
            <person name="Zhang S."/>
            <person name="Huang B."/>
            <person name="Zhang Y."/>
            <person name="Qu T."/>
            <person name="Ni P."/>
            <person name="Miao G."/>
            <person name="Wang J."/>
            <person name="Wang Q."/>
            <person name="Steinberg C.E."/>
            <person name="Wang H."/>
            <person name="Li N."/>
            <person name="Qian L."/>
            <person name="Zhang G."/>
            <person name="Li Y."/>
            <person name="Yang H."/>
            <person name="Liu X."/>
            <person name="Wang J."/>
            <person name="Yin Y."/>
            <person name="Wang J."/>
        </authorList>
    </citation>
    <scope>NUCLEOTIDE SEQUENCE [LARGE SCALE GENOMIC DNA]</scope>
    <source>
        <strain evidence="7">05x7-T-G4-1.051#20</strain>
    </source>
</reference>
<dbReference type="PROSITE" id="PS50850">
    <property type="entry name" value="MFS"/>
    <property type="match status" value="1"/>
</dbReference>
<dbReference type="FunFam" id="1.20.1250.20:FF:000401">
    <property type="entry name" value="Vesicular amine transporter"/>
    <property type="match status" value="1"/>
</dbReference>
<dbReference type="EMBL" id="JH819075">
    <property type="protein sequence ID" value="EKC29887.1"/>
    <property type="molecule type" value="Genomic_DNA"/>
</dbReference>
<evidence type="ECO:0000256" key="1">
    <source>
        <dbReference type="ARBA" id="ARBA00004141"/>
    </source>
</evidence>
<keyword evidence="4" id="KW-1133">Transmembrane helix</keyword>
<dbReference type="Pfam" id="PF23753">
    <property type="entry name" value="TPR_WDR11"/>
    <property type="match status" value="1"/>
</dbReference>
<dbReference type="GO" id="GO:0030672">
    <property type="term" value="C:synaptic vesicle membrane"/>
    <property type="evidence" value="ECO:0007669"/>
    <property type="project" value="TreeGrafter"/>
</dbReference>
<dbReference type="SUPFAM" id="SSF103473">
    <property type="entry name" value="MFS general substrate transporter"/>
    <property type="match status" value="1"/>
</dbReference>
<organism evidence="7">
    <name type="scientific">Magallana gigas</name>
    <name type="common">Pacific oyster</name>
    <name type="synonym">Crassostrea gigas</name>
    <dbReference type="NCBI Taxonomy" id="29159"/>
    <lineage>
        <taxon>Eukaryota</taxon>
        <taxon>Metazoa</taxon>
        <taxon>Spiralia</taxon>
        <taxon>Lophotrochozoa</taxon>
        <taxon>Mollusca</taxon>
        <taxon>Bivalvia</taxon>
        <taxon>Autobranchia</taxon>
        <taxon>Pteriomorphia</taxon>
        <taxon>Ostreida</taxon>
        <taxon>Ostreoidea</taxon>
        <taxon>Ostreidae</taxon>
        <taxon>Magallana</taxon>
    </lineage>
</organism>
<dbReference type="InParanoid" id="K1Q093"/>